<gene>
    <name evidence="6" type="ORF">UFOPK3574_00300</name>
</gene>
<dbReference type="InterPro" id="IPR002332">
    <property type="entry name" value="N-reg_PII_urydylation_site"/>
</dbReference>
<dbReference type="PIRSF" id="PIRSF039144">
    <property type="entry name" value="GlnB"/>
    <property type="match status" value="1"/>
</dbReference>
<keyword evidence="4" id="KW-0805">Transcription regulation</keyword>
<dbReference type="GO" id="GO:0005524">
    <property type="term" value="F:ATP binding"/>
    <property type="evidence" value="ECO:0007669"/>
    <property type="project" value="TreeGrafter"/>
</dbReference>
<dbReference type="PROSITE" id="PS00496">
    <property type="entry name" value="PII_GLNB_UMP"/>
    <property type="match status" value="1"/>
</dbReference>
<evidence type="ECO:0000256" key="2">
    <source>
        <dbReference type="ARBA" id="ARBA00022553"/>
    </source>
</evidence>
<proteinExistence type="predicted"/>
<dbReference type="AlphaFoldDB" id="A0A6J5YY15"/>
<dbReference type="SUPFAM" id="SSF54913">
    <property type="entry name" value="GlnB-like"/>
    <property type="match status" value="1"/>
</dbReference>
<evidence type="ECO:0000256" key="3">
    <source>
        <dbReference type="ARBA" id="ARBA00022741"/>
    </source>
</evidence>
<dbReference type="InterPro" id="IPR002187">
    <property type="entry name" value="N-reg_PII"/>
</dbReference>
<dbReference type="GO" id="GO:0006808">
    <property type="term" value="P:regulation of nitrogen utilization"/>
    <property type="evidence" value="ECO:0007669"/>
    <property type="project" value="InterPro"/>
</dbReference>
<evidence type="ECO:0000256" key="4">
    <source>
        <dbReference type="ARBA" id="ARBA00023015"/>
    </source>
</evidence>
<dbReference type="SMART" id="SM00938">
    <property type="entry name" value="P-II"/>
    <property type="match status" value="1"/>
</dbReference>
<dbReference type="Gene3D" id="3.30.70.120">
    <property type="match status" value="1"/>
</dbReference>
<keyword evidence="2" id="KW-0597">Phosphoprotein</keyword>
<accession>A0A6J5YY15</accession>
<organism evidence="6">
    <name type="scientific">freshwater metagenome</name>
    <dbReference type="NCBI Taxonomy" id="449393"/>
    <lineage>
        <taxon>unclassified sequences</taxon>
        <taxon>metagenomes</taxon>
        <taxon>ecological metagenomes</taxon>
    </lineage>
</organism>
<dbReference type="GO" id="GO:0005829">
    <property type="term" value="C:cytosol"/>
    <property type="evidence" value="ECO:0007669"/>
    <property type="project" value="TreeGrafter"/>
</dbReference>
<dbReference type="PROSITE" id="PS00638">
    <property type="entry name" value="PII_GLNB_CTER"/>
    <property type="match status" value="1"/>
</dbReference>
<dbReference type="PANTHER" id="PTHR30115">
    <property type="entry name" value="NITROGEN REGULATORY PROTEIN P-II"/>
    <property type="match status" value="1"/>
</dbReference>
<dbReference type="InterPro" id="IPR011322">
    <property type="entry name" value="N-reg_PII-like_a/b"/>
</dbReference>
<comment type="subunit">
    <text evidence="1">Homotrimer.</text>
</comment>
<evidence type="ECO:0000256" key="5">
    <source>
        <dbReference type="ARBA" id="ARBA00023163"/>
    </source>
</evidence>
<evidence type="ECO:0000313" key="6">
    <source>
        <dbReference type="EMBL" id="CAB4332533.1"/>
    </source>
</evidence>
<dbReference type="PROSITE" id="PS51343">
    <property type="entry name" value="PII_GLNB_DOM"/>
    <property type="match status" value="1"/>
</dbReference>
<keyword evidence="5" id="KW-0804">Transcription</keyword>
<name>A0A6J5YY15_9ZZZZ</name>
<dbReference type="Pfam" id="PF00543">
    <property type="entry name" value="P-II"/>
    <property type="match status" value="1"/>
</dbReference>
<dbReference type="InterPro" id="IPR015867">
    <property type="entry name" value="N-reg_PII/ATP_PRibTrfase_C"/>
</dbReference>
<dbReference type="InterPro" id="IPR017918">
    <property type="entry name" value="N-reg_PII_CS"/>
</dbReference>
<dbReference type="EMBL" id="CAESAF010000016">
    <property type="protein sequence ID" value="CAB4332533.1"/>
    <property type="molecule type" value="Genomic_DNA"/>
</dbReference>
<sequence length="112" mass="11974">MKLITAIVKPAKVDDIKIALQAAGVHGMTVSETRGFGRQKGHTEIYRGAEYTVDFIPKVRIELLADDADAANLVDIIANTANTGSIGDGKIWVTPVETVVRVRTGERGADAL</sequence>
<dbReference type="GO" id="GO:0030234">
    <property type="term" value="F:enzyme regulator activity"/>
    <property type="evidence" value="ECO:0007669"/>
    <property type="project" value="InterPro"/>
</dbReference>
<dbReference type="PANTHER" id="PTHR30115:SF11">
    <property type="entry name" value="NITROGEN REGULATORY PROTEIN P-II HOMOLOG"/>
    <property type="match status" value="1"/>
</dbReference>
<protein>
    <submittedName>
        <fullName evidence="6">Unannotated protein</fullName>
    </submittedName>
</protein>
<keyword evidence="3" id="KW-0547">Nucleotide-binding</keyword>
<evidence type="ECO:0000256" key="1">
    <source>
        <dbReference type="ARBA" id="ARBA00011233"/>
    </source>
</evidence>
<dbReference type="PRINTS" id="PR00340">
    <property type="entry name" value="PIIGLNB"/>
</dbReference>
<reference evidence="6" key="1">
    <citation type="submission" date="2020-05" db="EMBL/GenBank/DDBJ databases">
        <authorList>
            <person name="Chiriac C."/>
            <person name="Salcher M."/>
            <person name="Ghai R."/>
            <person name="Kavagutti S V."/>
        </authorList>
    </citation>
    <scope>NUCLEOTIDE SEQUENCE</scope>
</reference>